<evidence type="ECO:0008006" key="6">
    <source>
        <dbReference type="Google" id="ProtNLM"/>
    </source>
</evidence>
<keyword evidence="2" id="KW-0812">Transmembrane</keyword>
<feature type="compositionally biased region" description="Basic and acidic residues" evidence="1">
    <location>
        <begin position="506"/>
        <end position="517"/>
    </location>
</feature>
<dbReference type="OrthoDB" id="1928254at2"/>
<reference evidence="5" key="1">
    <citation type="submission" date="2015-05" db="EMBL/GenBank/DDBJ databases">
        <authorList>
            <consortium name="Pathogen Informatics"/>
        </authorList>
    </citation>
    <scope>NUCLEOTIDE SEQUENCE [LARGE SCALE GENOMIC DNA]</scope>
    <source>
        <strain evidence="5">M72</strain>
    </source>
</reference>
<accession>A0A0M6WRY3</accession>
<dbReference type="RefSeq" id="WP_055068123.1">
    <property type="nucleotide sequence ID" value="NZ_CP173697.1"/>
</dbReference>
<keyword evidence="3" id="KW-0732">Signal</keyword>
<keyword evidence="2" id="KW-0472">Membrane</keyword>
<evidence type="ECO:0000256" key="2">
    <source>
        <dbReference type="SAM" id="Phobius"/>
    </source>
</evidence>
<keyword evidence="2" id="KW-1133">Transmembrane helix</keyword>
<feature type="signal peptide" evidence="3">
    <location>
        <begin position="1"/>
        <end position="29"/>
    </location>
</feature>
<sequence length="712" mass="77388">MRMKQIHRRILGGCLTCLLCFTGSIPAFAAETATPANADERTEILPDLESEASETLDSGTPETPEAPEEVSLVFVTEIQNEGELRSLPDFTLPLRTTPSDDDLEEIYQLALQYQTVCATVTAGEKIRQETFSVAWDFSAIDQTTPGEYTAAGRIELPEGYAFGETVLQELQISVRVEEMPPAVITSIEKWYPYTDAFAVQQGSETETLENLFAFSPYYLDCYTENGTSCTAVVEWDFSGIDLNTVGLYHAMGKLTAPENTAFAEGIAFPEISIPVSVQASGRPDINCFLASRGNLHFPWVTPPGKLDEISVWLSENNGSWNRLESGVYVGQEMLSIATRLLTPGSSYRLQVDYDGGQTGILSLTYADEIVLEGYHDGDRDGGDAGGNPPDTIIQPPPEHTDDQDDGFTDSPPTQPSRSPATNDGGMDSDDSEKTPPVSGENDPADHEPSHKPSEPSWDGKDDSDEPAIPEIEAPVVSGQPEKDTALQQPPKVQTIAGAPELTAPDPARKLSENRKEPVQSIMTVPPKNADSKKPVFSEFFDETTDRISGTRFLMMLQTGEQRAVFSKQGITISIPKDALPEGIQNEDQIEVIIQKDTDGGFSFSFSINGTVLNSLPDVSVMLPYPNDPADGTLFLGDESGVEIPMIGYDDAAKAASFQISHTGTYTIAVKEDTASLAHAADTEHSRSPILLLIPACLLLLSAGELFLRRRRK</sequence>
<organism evidence="4 5">
    <name type="scientific">Roseburia faecis</name>
    <dbReference type="NCBI Taxonomy" id="301302"/>
    <lineage>
        <taxon>Bacteria</taxon>
        <taxon>Bacillati</taxon>
        <taxon>Bacillota</taxon>
        <taxon>Clostridia</taxon>
        <taxon>Lachnospirales</taxon>
        <taxon>Lachnospiraceae</taxon>
        <taxon>Roseburia</taxon>
    </lineage>
</organism>
<name>A0A0M6WRY3_9FIRM</name>
<evidence type="ECO:0000256" key="3">
    <source>
        <dbReference type="SAM" id="SignalP"/>
    </source>
</evidence>
<feature type="region of interest" description="Disordered" evidence="1">
    <location>
        <begin position="374"/>
        <end position="518"/>
    </location>
</feature>
<evidence type="ECO:0000256" key="1">
    <source>
        <dbReference type="SAM" id="MobiDB-lite"/>
    </source>
</evidence>
<dbReference type="Proteomes" id="UP000049979">
    <property type="component" value="Unassembled WGS sequence"/>
</dbReference>
<gene>
    <name evidence="4" type="ORF">M72_30711</name>
</gene>
<feature type="compositionally biased region" description="Basic and acidic residues" evidence="1">
    <location>
        <begin position="443"/>
        <end position="460"/>
    </location>
</feature>
<dbReference type="AlphaFoldDB" id="A0A0M6WRY3"/>
<feature type="chain" id="PRO_5005806570" description="Gram-positive cocci surface proteins LPxTG domain-containing protein" evidence="3">
    <location>
        <begin position="30"/>
        <end position="712"/>
    </location>
</feature>
<dbReference type="EMBL" id="CVRR01000029">
    <property type="protein sequence ID" value="CRL39859.1"/>
    <property type="molecule type" value="Genomic_DNA"/>
</dbReference>
<evidence type="ECO:0000313" key="4">
    <source>
        <dbReference type="EMBL" id="CRL39859.1"/>
    </source>
</evidence>
<evidence type="ECO:0000313" key="5">
    <source>
        <dbReference type="Proteomes" id="UP000049979"/>
    </source>
</evidence>
<protein>
    <recommendedName>
        <fullName evidence="6">Gram-positive cocci surface proteins LPxTG domain-containing protein</fullName>
    </recommendedName>
</protein>
<feature type="transmembrane region" description="Helical" evidence="2">
    <location>
        <begin position="689"/>
        <end position="707"/>
    </location>
</feature>
<proteinExistence type="predicted"/>
<keyword evidence="5" id="KW-1185">Reference proteome</keyword>